<dbReference type="FunCoup" id="Q55FZ7">
    <property type="interactions" value="392"/>
</dbReference>
<proteinExistence type="predicted"/>
<dbReference type="EMBL" id="AAFI02000003">
    <property type="protein sequence ID" value="EAL73396.1"/>
    <property type="molecule type" value="Genomic_DNA"/>
</dbReference>
<dbReference type="Pfam" id="PF11976">
    <property type="entry name" value="Rad60-SLD"/>
    <property type="match status" value="1"/>
</dbReference>
<dbReference type="InterPro" id="IPR029071">
    <property type="entry name" value="Ubiquitin-like_domsf"/>
</dbReference>
<dbReference type="Proteomes" id="UP000002195">
    <property type="component" value="Unassembled WGS sequence"/>
</dbReference>
<dbReference type="GO" id="GO:0005634">
    <property type="term" value="C:nucleus"/>
    <property type="evidence" value="ECO:0000318"/>
    <property type="project" value="GO_Central"/>
</dbReference>
<dbReference type="RefSeq" id="XP_647386.1">
    <property type="nucleotide sequence ID" value="XM_642294.1"/>
</dbReference>
<comment type="caution">
    <text evidence="3">The sequence shown here is derived from an EMBL/GenBank/DDBJ whole genome shotgun (WGS) entry which is preliminary data.</text>
</comment>
<evidence type="ECO:0000313" key="4">
    <source>
        <dbReference type="Proteomes" id="UP000002195"/>
    </source>
</evidence>
<feature type="domain" description="Ubiquitin-like" evidence="2">
    <location>
        <begin position="467"/>
        <end position="557"/>
    </location>
</feature>
<dbReference type="dictyBase" id="DDB_G0267886"/>
<dbReference type="InterPro" id="IPR000626">
    <property type="entry name" value="Ubiquitin-like_dom"/>
</dbReference>
<dbReference type="AlphaFoldDB" id="Q55FZ7"/>
<dbReference type="GO" id="GO:0016925">
    <property type="term" value="P:protein sumoylation"/>
    <property type="evidence" value="ECO:0000318"/>
    <property type="project" value="GO_Central"/>
</dbReference>
<dbReference type="CDD" id="cd01763">
    <property type="entry name" value="Ubl_SUMO_like"/>
    <property type="match status" value="1"/>
</dbReference>
<protein>
    <recommendedName>
        <fullName evidence="2">Ubiquitin-like domain-containing protein</fullName>
    </recommendedName>
</protein>
<dbReference type="GO" id="GO:0031386">
    <property type="term" value="F:protein tag activity"/>
    <property type="evidence" value="ECO:0000318"/>
    <property type="project" value="GO_Central"/>
</dbReference>
<dbReference type="PROSITE" id="PS50053">
    <property type="entry name" value="UBIQUITIN_2"/>
    <property type="match status" value="1"/>
</dbReference>
<dbReference type="KEGG" id="ddi:DDB_G0267886"/>
<feature type="compositionally biased region" description="Low complexity" evidence="1">
    <location>
        <begin position="416"/>
        <end position="436"/>
    </location>
</feature>
<dbReference type="GeneID" id="8616195"/>
<dbReference type="SUPFAM" id="SSF54236">
    <property type="entry name" value="Ubiquitin-like"/>
    <property type="match status" value="2"/>
</dbReference>
<feature type="region of interest" description="Disordered" evidence="1">
    <location>
        <begin position="416"/>
        <end position="438"/>
    </location>
</feature>
<dbReference type="STRING" id="44689.Q55FZ7"/>
<evidence type="ECO:0000259" key="2">
    <source>
        <dbReference type="PROSITE" id="PS50053"/>
    </source>
</evidence>
<sequence>MDIDITKLENIQLNGIPLKNLKLVELQRELRSRGFTPRGNKLTHIVKLGTFLENEKDSTTTKKTPTLSTTPTITIATPTIATPTLTIAIPTPTITTPTITIATPTISTPTISTPTTIPTPTITKTARIKTLKKSGDDDLKSLQAKVKKTVTKTTAATRKKVVSKKSKVQTTVLTDKESITKLYETIIKDFNFSSNLKRFTTSFPTIDPHNIHEETTKYLILKLVNNEFRDLKSQQLLLLQQQQQEQKQEQQEQQEPQEIIKLIAPPMIRKFLEDMILDTFGYDIFNLMIQNFYKLENTNPSFKIHNEQDKLFDDLISKKKRYEKTISKYKEYYGDIKNQDIWPPEFIEKMYGLTMEVTTSLMEIPSIQIPEEPITIRFKLCCSKSTDFLEFNVKTNSRLGSVMKNVISEFGLSSKITTSSSSSSYSSSSSSFSSSSEGNNYSFKFGNKTVYSTSTPFGLSLNNNDLIIIYLKNIYQDDKLSNTITVTLIDSETLKKIHFSIARHSPLKKLINCFIEKKSTVHPNNINFTFKGKPISPQNTCCDLSINDGDFIDAIIQNEIINL</sequence>
<dbReference type="PaxDb" id="44689-DDB0189619"/>
<evidence type="ECO:0000256" key="1">
    <source>
        <dbReference type="SAM" id="MobiDB-lite"/>
    </source>
</evidence>
<organism evidence="3 4">
    <name type="scientific">Dictyostelium discoideum</name>
    <name type="common">Social amoeba</name>
    <dbReference type="NCBI Taxonomy" id="44689"/>
    <lineage>
        <taxon>Eukaryota</taxon>
        <taxon>Amoebozoa</taxon>
        <taxon>Evosea</taxon>
        <taxon>Eumycetozoa</taxon>
        <taxon>Dictyostelia</taxon>
        <taxon>Dictyosteliales</taxon>
        <taxon>Dictyosteliaceae</taxon>
        <taxon>Dictyostelium</taxon>
    </lineage>
</organism>
<dbReference type="InterPro" id="IPR022617">
    <property type="entry name" value="Rad60/SUMO-like_dom"/>
</dbReference>
<evidence type="ECO:0000313" key="3">
    <source>
        <dbReference type="EMBL" id="EAL73396.1"/>
    </source>
</evidence>
<name>Q55FZ7_DICDI</name>
<gene>
    <name evidence="3" type="ORF">DDB_G0267886</name>
</gene>
<dbReference type="GO" id="GO:0044389">
    <property type="term" value="F:ubiquitin-like protein ligase binding"/>
    <property type="evidence" value="ECO:0000318"/>
    <property type="project" value="GO_Central"/>
</dbReference>
<dbReference type="PANTHER" id="PTHR10562">
    <property type="entry name" value="SMALL UBIQUITIN-RELATED MODIFIER"/>
    <property type="match status" value="1"/>
</dbReference>
<reference evidence="3 4" key="1">
    <citation type="journal article" date="2005" name="Nature">
        <title>The genome of the social amoeba Dictyostelium discoideum.</title>
        <authorList>
            <consortium name="The Dictyostelium discoideum Sequencing Consortium"/>
            <person name="Eichinger L."/>
            <person name="Pachebat J.A."/>
            <person name="Glockner G."/>
            <person name="Rajandream M.A."/>
            <person name="Sucgang R."/>
            <person name="Berriman M."/>
            <person name="Song J."/>
            <person name="Olsen R."/>
            <person name="Szafranski K."/>
            <person name="Xu Q."/>
            <person name="Tunggal B."/>
            <person name="Kummerfeld S."/>
            <person name="Madera M."/>
            <person name="Konfortov B.A."/>
            <person name="Rivero F."/>
            <person name="Bankier A.T."/>
            <person name="Lehmann R."/>
            <person name="Hamlin N."/>
            <person name="Davies R."/>
            <person name="Gaudet P."/>
            <person name="Fey P."/>
            <person name="Pilcher K."/>
            <person name="Chen G."/>
            <person name="Saunders D."/>
            <person name="Sodergren E."/>
            <person name="Davis P."/>
            <person name="Kerhornou A."/>
            <person name="Nie X."/>
            <person name="Hall N."/>
            <person name="Anjard C."/>
            <person name="Hemphill L."/>
            <person name="Bason N."/>
            <person name="Farbrother P."/>
            <person name="Desany B."/>
            <person name="Just E."/>
            <person name="Morio T."/>
            <person name="Rost R."/>
            <person name="Churcher C."/>
            <person name="Cooper J."/>
            <person name="Haydock S."/>
            <person name="van Driessche N."/>
            <person name="Cronin A."/>
            <person name="Goodhead I."/>
            <person name="Muzny D."/>
            <person name="Mourier T."/>
            <person name="Pain A."/>
            <person name="Lu M."/>
            <person name="Harper D."/>
            <person name="Lindsay R."/>
            <person name="Hauser H."/>
            <person name="James K."/>
            <person name="Quiles M."/>
            <person name="Madan Babu M."/>
            <person name="Saito T."/>
            <person name="Buchrieser C."/>
            <person name="Wardroper A."/>
            <person name="Felder M."/>
            <person name="Thangavelu M."/>
            <person name="Johnson D."/>
            <person name="Knights A."/>
            <person name="Loulseged H."/>
            <person name="Mungall K."/>
            <person name="Oliver K."/>
            <person name="Price C."/>
            <person name="Quail M.A."/>
            <person name="Urushihara H."/>
            <person name="Hernandez J."/>
            <person name="Rabbinowitsch E."/>
            <person name="Steffen D."/>
            <person name="Sanders M."/>
            <person name="Ma J."/>
            <person name="Kohara Y."/>
            <person name="Sharp S."/>
            <person name="Simmonds M."/>
            <person name="Spiegler S."/>
            <person name="Tivey A."/>
            <person name="Sugano S."/>
            <person name="White B."/>
            <person name="Walker D."/>
            <person name="Woodward J."/>
            <person name="Winckler T."/>
            <person name="Tanaka Y."/>
            <person name="Shaulsky G."/>
            <person name="Schleicher M."/>
            <person name="Weinstock G."/>
            <person name="Rosenthal A."/>
            <person name="Cox E.C."/>
            <person name="Chisholm R.L."/>
            <person name="Gibbs R."/>
            <person name="Loomis W.F."/>
            <person name="Platzer M."/>
            <person name="Kay R.R."/>
            <person name="Williams J."/>
            <person name="Dear P.H."/>
            <person name="Noegel A.A."/>
            <person name="Barrell B."/>
            <person name="Kuspa A."/>
        </authorList>
    </citation>
    <scope>NUCLEOTIDE SEQUENCE [LARGE SCALE GENOMIC DNA]</scope>
    <source>
        <strain evidence="3 4">AX4</strain>
    </source>
</reference>
<dbReference type="HOGENOM" id="CLU_484343_0_0_1"/>
<dbReference type="VEuPathDB" id="AmoebaDB:DDB_G0267886"/>
<keyword evidence="4" id="KW-1185">Reference proteome</keyword>
<dbReference type="SMR" id="Q55FZ7"/>
<accession>Q55FZ7</accession>
<dbReference type="Gene3D" id="3.10.20.90">
    <property type="entry name" value="Phosphatidylinositol 3-kinase Catalytic Subunit, Chain A, domain 1"/>
    <property type="match status" value="1"/>
</dbReference>
<dbReference type="InParanoid" id="Q55FZ7"/>